<evidence type="ECO:0000313" key="1">
    <source>
        <dbReference type="EMBL" id="CAI9960815.1"/>
    </source>
</evidence>
<evidence type="ECO:0000313" key="2">
    <source>
        <dbReference type="EMBL" id="CAL6106921.1"/>
    </source>
</evidence>
<dbReference type="Proteomes" id="UP001642409">
    <property type="component" value="Unassembled WGS sequence"/>
</dbReference>
<gene>
    <name evidence="1" type="ORF">HINF_LOCUS48460</name>
    <name evidence="2" type="ORF">HINF_LOCUS74084</name>
</gene>
<reference evidence="2 3" key="2">
    <citation type="submission" date="2024-07" db="EMBL/GenBank/DDBJ databases">
        <authorList>
            <person name="Akdeniz Z."/>
        </authorList>
    </citation>
    <scope>NUCLEOTIDE SEQUENCE [LARGE SCALE GENOMIC DNA]</scope>
</reference>
<proteinExistence type="predicted"/>
<comment type="caution">
    <text evidence="1">The sequence shown here is derived from an EMBL/GenBank/DDBJ whole genome shotgun (WGS) entry which is preliminary data.</text>
</comment>
<organism evidence="1">
    <name type="scientific">Hexamita inflata</name>
    <dbReference type="NCBI Taxonomy" id="28002"/>
    <lineage>
        <taxon>Eukaryota</taxon>
        <taxon>Metamonada</taxon>
        <taxon>Diplomonadida</taxon>
        <taxon>Hexamitidae</taxon>
        <taxon>Hexamitinae</taxon>
        <taxon>Hexamita</taxon>
    </lineage>
</organism>
<name>A0AA86R1J8_9EUKA</name>
<dbReference type="AlphaFoldDB" id="A0AA86R1J8"/>
<reference evidence="1" key="1">
    <citation type="submission" date="2023-06" db="EMBL/GenBank/DDBJ databases">
        <authorList>
            <person name="Kurt Z."/>
        </authorList>
    </citation>
    <scope>NUCLEOTIDE SEQUENCE</scope>
</reference>
<evidence type="ECO:0000313" key="3">
    <source>
        <dbReference type="Proteomes" id="UP001642409"/>
    </source>
</evidence>
<sequence>MDKELGCQSQFWEVTFLDFGCHILRRPLFVDCSTRTDGSYNLFEQVKNTLLLRVVRSCFLISNLFIFKKERIQQLKAPQSLQMCPRSSYYSKFNHDNKDYY</sequence>
<keyword evidence="3" id="KW-1185">Reference proteome</keyword>
<dbReference type="EMBL" id="CAXDID020000621">
    <property type="protein sequence ID" value="CAL6106921.1"/>
    <property type="molecule type" value="Genomic_DNA"/>
</dbReference>
<protein>
    <submittedName>
        <fullName evidence="2">Hypothetical_protein</fullName>
    </submittedName>
</protein>
<accession>A0AA86R1J8</accession>
<dbReference type="EMBL" id="CATOUU010000936">
    <property type="protein sequence ID" value="CAI9960815.1"/>
    <property type="molecule type" value="Genomic_DNA"/>
</dbReference>